<dbReference type="AlphaFoldDB" id="A0A3A8QLL2"/>
<organism evidence="2 3">
    <name type="scientific">Corallococcus llansteffanensis</name>
    <dbReference type="NCBI Taxonomy" id="2316731"/>
    <lineage>
        <taxon>Bacteria</taxon>
        <taxon>Pseudomonadati</taxon>
        <taxon>Myxococcota</taxon>
        <taxon>Myxococcia</taxon>
        <taxon>Myxococcales</taxon>
        <taxon>Cystobacterineae</taxon>
        <taxon>Myxococcaceae</taxon>
        <taxon>Corallococcus</taxon>
    </lineage>
</organism>
<evidence type="ECO:0000256" key="1">
    <source>
        <dbReference type="SAM" id="Phobius"/>
    </source>
</evidence>
<keyword evidence="1" id="KW-0812">Transmembrane</keyword>
<dbReference type="Proteomes" id="UP000272888">
    <property type="component" value="Unassembled WGS sequence"/>
</dbReference>
<keyword evidence="3" id="KW-1185">Reference proteome</keyword>
<sequence>MGRIQPATGGVGASPGTDWIASRGHPMMPAMDATDIGIVIALVALGLGRFLLMRDQRRAPSAGASPQKPTRMRFTARVLLGFAYVMVLAMVVRLLIHRM</sequence>
<reference evidence="3" key="1">
    <citation type="submission" date="2018-09" db="EMBL/GenBank/DDBJ databases">
        <authorList>
            <person name="Livingstone P.G."/>
            <person name="Whitworth D.E."/>
        </authorList>
    </citation>
    <scope>NUCLEOTIDE SEQUENCE [LARGE SCALE GENOMIC DNA]</scope>
    <source>
        <strain evidence="3">CA051B</strain>
    </source>
</reference>
<dbReference type="EMBL" id="RAWB01000055">
    <property type="protein sequence ID" value="RKH64074.1"/>
    <property type="molecule type" value="Genomic_DNA"/>
</dbReference>
<accession>A0A3A8QLL2</accession>
<comment type="caution">
    <text evidence="2">The sequence shown here is derived from an EMBL/GenBank/DDBJ whole genome shotgun (WGS) entry which is preliminary data.</text>
</comment>
<feature type="transmembrane region" description="Helical" evidence="1">
    <location>
        <begin position="74"/>
        <end position="96"/>
    </location>
</feature>
<gene>
    <name evidence="2" type="ORF">D7V93_07945</name>
</gene>
<keyword evidence="1" id="KW-1133">Transmembrane helix</keyword>
<feature type="transmembrane region" description="Helical" evidence="1">
    <location>
        <begin position="36"/>
        <end position="53"/>
    </location>
</feature>
<proteinExistence type="predicted"/>
<dbReference type="RefSeq" id="WP_120642803.1">
    <property type="nucleotide sequence ID" value="NZ_RAWB01000055.1"/>
</dbReference>
<protein>
    <submittedName>
        <fullName evidence="2">Uncharacterized protein</fullName>
    </submittedName>
</protein>
<evidence type="ECO:0000313" key="3">
    <source>
        <dbReference type="Proteomes" id="UP000272888"/>
    </source>
</evidence>
<keyword evidence="1" id="KW-0472">Membrane</keyword>
<evidence type="ECO:0000313" key="2">
    <source>
        <dbReference type="EMBL" id="RKH64074.1"/>
    </source>
</evidence>
<name>A0A3A8QLL2_9BACT</name>